<feature type="compositionally biased region" description="Basic and acidic residues" evidence="1">
    <location>
        <begin position="101"/>
        <end position="112"/>
    </location>
</feature>
<dbReference type="AlphaFoldDB" id="A0A9P8C7W0"/>
<proteinExistence type="predicted"/>
<evidence type="ECO:0000313" key="2">
    <source>
        <dbReference type="EMBL" id="KAG9235471.1"/>
    </source>
</evidence>
<name>A0A9P8C7W0_9HELO</name>
<feature type="region of interest" description="Disordered" evidence="1">
    <location>
        <begin position="57"/>
        <end position="112"/>
    </location>
</feature>
<reference evidence="2" key="1">
    <citation type="journal article" date="2021" name="IMA Fungus">
        <title>Genomic characterization of three marine fungi, including Emericellopsis atlantica sp. nov. with signatures of a generalist lifestyle and marine biomass degradation.</title>
        <authorList>
            <person name="Hagestad O.C."/>
            <person name="Hou L."/>
            <person name="Andersen J.H."/>
            <person name="Hansen E.H."/>
            <person name="Altermark B."/>
            <person name="Li C."/>
            <person name="Kuhnert E."/>
            <person name="Cox R.J."/>
            <person name="Crous P.W."/>
            <person name="Spatafora J.W."/>
            <person name="Lail K."/>
            <person name="Amirebrahimi M."/>
            <person name="Lipzen A."/>
            <person name="Pangilinan J."/>
            <person name="Andreopoulos W."/>
            <person name="Hayes R.D."/>
            <person name="Ng V."/>
            <person name="Grigoriev I.V."/>
            <person name="Jackson S.A."/>
            <person name="Sutton T.D.S."/>
            <person name="Dobson A.D.W."/>
            <person name="Rama T."/>
        </authorList>
    </citation>
    <scope>NUCLEOTIDE SEQUENCE</scope>
    <source>
        <strain evidence="2">TRa018bII</strain>
    </source>
</reference>
<comment type="caution">
    <text evidence="2">The sequence shown here is derived from an EMBL/GenBank/DDBJ whole genome shotgun (WGS) entry which is preliminary data.</text>
</comment>
<evidence type="ECO:0000256" key="1">
    <source>
        <dbReference type="SAM" id="MobiDB-lite"/>
    </source>
</evidence>
<organism evidence="2 3">
    <name type="scientific">Amylocarpus encephaloides</name>
    <dbReference type="NCBI Taxonomy" id="45428"/>
    <lineage>
        <taxon>Eukaryota</taxon>
        <taxon>Fungi</taxon>
        <taxon>Dikarya</taxon>
        <taxon>Ascomycota</taxon>
        <taxon>Pezizomycotina</taxon>
        <taxon>Leotiomycetes</taxon>
        <taxon>Helotiales</taxon>
        <taxon>Helotiales incertae sedis</taxon>
        <taxon>Amylocarpus</taxon>
    </lineage>
</organism>
<protein>
    <submittedName>
        <fullName evidence="2">Uncharacterized protein</fullName>
    </submittedName>
</protein>
<dbReference type="Proteomes" id="UP000824998">
    <property type="component" value="Unassembled WGS sequence"/>
</dbReference>
<evidence type="ECO:0000313" key="3">
    <source>
        <dbReference type="Proteomes" id="UP000824998"/>
    </source>
</evidence>
<keyword evidence="3" id="KW-1185">Reference proteome</keyword>
<dbReference type="EMBL" id="MU251431">
    <property type="protein sequence ID" value="KAG9235471.1"/>
    <property type="molecule type" value="Genomic_DNA"/>
</dbReference>
<gene>
    <name evidence="2" type="ORF">BJ875DRAFT_459039</name>
</gene>
<accession>A0A9P8C7W0</accession>
<sequence length="112" mass="12797">MSKLSSRCWCIGLAINTAIANLDSESCKVFLYAEISRYITTRKIWLHFLPCIQSTSNISSSRSWQARTRNEKRLRVTRRQCHTENTVGRNTGKPGGFSLNSKDRNNLDVSRS</sequence>